<protein>
    <recommendedName>
        <fullName evidence="3">Peptidoglycan-binding protein CsiV</fullName>
    </recommendedName>
</protein>
<reference evidence="1 2" key="1">
    <citation type="submission" date="2018-09" db="EMBL/GenBank/DDBJ databases">
        <title>Phylogeny of the Shewanellaceae, and recommendation for two new genera, Pseudoshewanella and Parashewanella.</title>
        <authorList>
            <person name="Wang G."/>
        </authorList>
    </citation>
    <scope>NUCLEOTIDE SEQUENCE [LARGE SCALE GENOMIC DNA]</scope>
    <source>
        <strain evidence="1 2">KCTC 22492</strain>
    </source>
</reference>
<gene>
    <name evidence="1" type="ORF">D5R81_06080</name>
</gene>
<dbReference type="InterPro" id="IPR021241">
    <property type="entry name" value="CsiV"/>
</dbReference>
<dbReference type="RefSeq" id="WP_121852764.1">
    <property type="nucleotide sequence ID" value="NZ_CP037952.1"/>
</dbReference>
<name>A0A3A6U8N1_9GAMM</name>
<keyword evidence="2" id="KW-1185">Reference proteome</keyword>
<evidence type="ECO:0000313" key="1">
    <source>
        <dbReference type="EMBL" id="RJY18290.1"/>
    </source>
</evidence>
<accession>A0A3A6U8N1</accession>
<evidence type="ECO:0008006" key="3">
    <source>
        <dbReference type="Google" id="ProtNLM"/>
    </source>
</evidence>
<sequence>MLRLLSLTTVSLIIAIVTALISAFKVQAAAPERWFEVELYIFKRDTSSTEQWPETFLPNKLRGNVDLITPIVRTEQEIHPAVVCSELDNAFALEADLSSSMMDDCVSQEAITQERLPVRIPFEISQIDAPLVYQGSPASLLTLSQSQFNGLITKIEAESGNQSLLHMTWQQAMLPKRKAKALHIFAGKDLSNEFQDDGYPIVTEEAITELDKILSKDSGSVSPSVNDNQDAGINAYTDNVTLANDNAPNSLDLKPQKTPIWQLNGKLNIYLNHYLYIEADLRLREPGIIRSHAQSTDSFPMGEDGFTPSAIKATPDHVASVQHFLYSIPLIQNRRVRSSEVHYFDHPKMGMFIQIRKMTQPVEKPIELTDDHTLQPNPDL</sequence>
<dbReference type="EMBL" id="QYYH01000027">
    <property type="protein sequence ID" value="RJY18290.1"/>
    <property type="molecule type" value="Genomic_DNA"/>
</dbReference>
<evidence type="ECO:0000313" key="2">
    <source>
        <dbReference type="Proteomes" id="UP000273022"/>
    </source>
</evidence>
<organism evidence="1 2">
    <name type="scientific">Parashewanella spongiae</name>
    <dbReference type="NCBI Taxonomy" id="342950"/>
    <lineage>
        <taxon>Bacteria</taxon>
        <taxon>Pseudomonadati</taxon>
        <taxon>Pseudomonadota</taxon>
        <taxon>Gammaproteobacteria</taxon>
        <taxon>Alteromonadales</taxon>
        <taxon>Shewanellaceae</taxon>
        <taxon>Parashewanella</taxon>
    </lineage>
</organism>
<dbReference type="Proteomes" id="UP000273022">
    <property type="component" value="Unassembled WGS sequence"/>
</dbReference>
<dbReference type="Pfam" id="PF10972">
    <property type="entry name" value="CsiV"/>
    <property type="match status" value="1"/>
</dbReference>
<dbReference type="AlphaFoldDB" id="A0A3A6U8N1"/>
<proteinExistence type="predicted"/>
<dbReference type="OrthoDB" id="5566524at2"/>
<comment type="caution">
    <text evidence="1">The sequence shown here is derived from an EMBL/GenBank/DDBJ whole genome shotgun (WGS) entry which is preliminary data.</text>
</comment>